<accession>A0A7H0LNR7</accession>
<dbReference type="AlphaFoldDB" id="A0A7H0LNR7"/>
<proteinExistence type="predicted"/>
<dbReference type="RefSeq" id="WP_187763602.1">
    <property type="nucleotide sequence ID" value="NZ_CP061038.1"/>
</dbReference>
<evidence type="ECO:0000313" key="1">
    <source>
        <dbReference type="EMBL" id="QNQ11320.1"/>
    </source>
</evidence>
<dbReference type="KEGG" id="spap:H3Z74_09345"/>
<evidence type="ECO:0000313" key="2">
    <source>
        <dbReference type="Proteomes" id="UP000516148"/>
    </source>
</evidence>
<sequence length="75" mass="8307">MADDEIVAADGKTGRLTVPLFLMTGKTIGLIRRFGRLAVPINNSQRAGCYSLFGWLLCWLFHGCYSITARSDINI</sequence>
<organism evidence="1 2">
    <name type="scientific">Sphingomonas alpina</name>
    <dbReference type="NCBI Taxonomy" id="653931"/>
    <lineage>
        <taxon>Bacteria</taxon>
        <taxon>Pseudomonadati</taxon>
        <taxon>Pseudomonadota</taxon>
        <taxon>Alphaproteobacteria</taxon>
        <taxon>Sphingomonadales</taxon>
        <taxon>Sphingomonadaceae</taxon>
        <taxon>Sphingomonas</taxon>
    </lineage>
</organism>
<dbReference type="Proteomes" id="UP000516148">
    <property type="component" value="Chromosome"/>
</dbReference>
<gene>
    <name evidence="1" type="ORF">H3Z74_09345</name>
</gene>
<reference evidence="1 2" key="1">
    <citation type="submission" date="2020-09" db="EMBL/GenBank/DDBJ databases">
        <title>Sphingomonas sp., a new species isolated from pork steak.</title>
        <authorList>
            <person name="Heidler von Heilborn D."/>
        </authorList>
    </citation>
    <scope>NUCLEOTIDE SEQUENCE [LARGE SCALE GENOMIC DNA]</scope>
    <source>
        <strain evidence="2">S8-3T</strain>
    </source>
</reference>
<dbReference type="EMBL" id="CP061038">
    <property type="protein sequence ID" value="QNQ11320.1"/>
    <property type="molecule type" value="Genomic_DNA"/>
</dbReference>
<name>A0A7H0LNR7_9SPHN</name>
<protein>
    <submittedName>
        <fullName evidence="1">Uncharacterized protein</fullName>
    </submittedName>
</protein>
<keyword evidence="2" id="KW-1185">Reference proteome</keyword>